<gene>
    <name evidence="2" type="ORF">LPLAT_LOCUS307</name>
</gene>
<feature type="compositionally biased region" description="Basic residues" evidence="1">
    <location>
        <begin position="14"/>
        <end position="32"/>
    </location>
</feature>
<accession>A0AAV2N2C2</accession>
<dbReference type="EMBL" id="OZ034824">
    <property type="protein sequence ID" value="CAL1673401.1"/>
    <property type="molecule type" value="Genomic_DNA"/>
</dbReference>
<evidence type="ECO:0000256" key="1">
    <source>
        <dbReference type="SAM" id="MobiDB-lite"/>
    </source>
</evidence>
<proteinExistence type="predicted"/>
<organism evidence="2 3">
    <name type="scientific">Lasius platythorax</name>
    <dbReference type="NCBI Taxonomy" id="488582"/>
    <lineage>
        <taxon>Eukaryota</taxon>
        <taxon>Metazoa</taxon>
        <taxon>Ecdysozoa</taxon>
        <taxon>Arthropoda</taxon>
        <taxon>Hexapoda</taxon>
        <taxon>Insecta</taxon>
        <taxon>Pterygota</taxon>
        <taxon>Neoptera</taxon>
        <taxon>Endopterygota</taxon>
        <taxon>Hymenoptera</taxon>
        <taxon>Apocrita</taxon>
        <taxon>Aculeata</taxon>
        <taxon>Formicoidea</taxon>
        <taxon>Formicidae</taxon>
        <taxon>Formicinae</taxon>
        <taxon>Lasius</taxon>
        <taxon>Lasius</taxon>
    </lineage>
</organism>
<reference evidence="2 3" key="1">
    <citation type="submission" date="2024-04" db="EMBL/GenBank/DDBJ databases">
        <authorList>
            <consortium name="Molecular Ecology Group"/>
        </authorList>
    </citation>
    <scope>NUCLEOTIDE SEQUENCE [LARGE SCALE GENOMIC DNA]</scope>
</reference>
<sequence length="99" mass="10926">MNGPLDHVPPLPSHSHKAVRRVSSPRKISRKRSAADKGALGSWWGMVNSRVAVRSQLLLCSPAINSATALRVARLEPRDRSVTDCQEQQARVVNSEIYV</sequence>
<feature type="region of interest" description="Disordered" evidence="1">
    <location>
        <begin position="1"/>
        <end position="33"/>
    </location>
</feature>
<dbReference type="AlphaFoldDB" id="A0AAV2N2C2"/>
<dbReference type="Proteomes" id="UP001497644">
    <property type="component" value="Chromosome 1"/>
</dbReference>
<evidence type="ECO:0000313" key="2">
    <source>
        <dbReference type="EMBL" id="CAL1673401.1"/>
    </source>
</evidence>
<keyword evidence="3" id="KW-1185">Reference proteome</keyword>
<name>A0AAV2N2C2_9HYME</name>
<evidence type="ECO:0000313" key="3">
    <source>
        <dbReference type="Proteomes" id="UP001497644"/>
    </source>
</evidence>
<protein>
    <submittedName>
        <fullName evidence="2">Uncharacterized protein</fullName>
    </submittedName>
</protein>